<organism evidence="1">
    <name type="scientific">marine sediment metagenome</name>
    <dbReference type="NCBI Taxonomy" id="412755"/>
    <lineage>
        <taxon>unclassified sequences</taxon>
        <taxon>metagenomes</taxon>
        <taxon>ecological metagenomes</taxon>
    </lineage>
</organism>
<dbReference type="AlphaFoldDB" id="X0Z0Q5"/>
<dbReference type="EMBL" id="BARS01054876">
    <property type="protein sequence ID" value="GAG52237.1"/>
    <property type="molecule type" value="Genomic_DNA"/>
</dbReference>
<evidence type="ECO:0000313" key="1">
    <source>
        <dbReference type="EMBL" id="GAG52237.1"/>
    </source>
</evidence>
<name>X0Z0Q5_9ZZZZ</name>
<proteinExistence type="predicted"/>
<feature type="non-terminal residue" evidence="1">
    <location>
        <position position="1"/>
    </location>
</feature>
<reference evidence="1" key="1">
    <citation type="journal article" date="2014" name="Front. Microbiol.">
        <title>High frequency of phylogenetically diverse reductive dehalogenase-homologous genes in deep subseafloor sedimentary metagenomes.</title>
        <authorList>
            <person name="Kawai M."/>
            <person name="Futagami T."/>
            <person name="Toyoda A."/>
            <person name="Takaki Y."/>
            <person name="Nishi S."/>
            <person name="Hori S."/>
            <person name="Arai W."/>
            <person name="Tsubouchi T."/>
            <person name="Morono Y."/>
            <person name="Uchiyama I."/>
            <person name="Ito T."/>
            <person name="Fujiyama A."/>
            <person name="Inagaki F."/>
            <person name="Takami H."/>
        </authorList>
    </citation>
    <scope>NUCLEOTIDE SEQUENCE</scope>
    <source>
        <strain evidence="1">Expedition CK06-06</strain>
    </source>
</reference>
<protein>
    <submittedName>
        <fullName evidence="1">Uncharacterized protein</fullName>
    </submittedName>
</protein>
<comment type="caution">
    <text evidence="1">The sequence shown here is derived from an EMBL/GenBank/DDBJ whole genome shotgun (WGS) entry which is preliminary data.</text>
</comment>
<gene>
    <name evidence="1" type="ORF">S01H1_81139</name>
</gene>
<sequence>SFLRELYKKDKNIANDRALEKLLAKFPNSNAGTKSIITWKNMLRAEGVDIPKQRAGVKGKKKVKKVKKKKKS</sequence>
<accession>X0Z0Q5</accession>